<dbReference type="EMBL" id="QQAY01000001">
    <property type="protein sequence ID" value="RDI47674.1"/>
    <property type="molecule type" value="Genomic_DNA"/>
</dbReference>
<dbReference type="SUPFAM" id="SSF56300">
    <property type="entry name" value="Metallo-dependent phosphatases"/>
    <property type="match status" value="1"/>
</dbReference>
<dbReference type="Pfam" id="PF00149">
    <property type="entry name" value="Metallophos"/>
    <property type="match status" value="1"/>
</dbReference>
<comment type="caution">
    <text evidence="14">The sequence shown here is derived from an EMBL/GenBank/DDBJ whole genome shotgun (WGS) entry which is preliminary data.</text>
</comment>
<keyword evidence="9 11" id="KW-0378">Hydrolase</keyword>
<evidence type="ECO:0000259" key="13">
    <source>
        <dbReference type="Pfam" id="PF02872"/>
    </source>
</evidence>
<evidence type="ECO:0000256" key="7">
    <source>
        <dbReference type="ARBA" id="ARBA00022729"/>
    </source>
</evidence>
<keyword evidence="10" id="KW-0511">Multifunctional enzyme</keyword>
<dbReference type="InterPro" id="IPR041827">
    <property type="entry name" value="CpdB_N"/>
</dbReference>
<dbReference type="PANTHER" id="PTHR11575">
    <property type="entry name" value="5'-NUCLEOTIDASE-RELATED"/>
    <property type="match status" value="1"/>
</dbReference>
<evidence type="ECO:0000256" key="4">
    <source>
        <dbReference type="ARBA" id="ARBA00004196"/>
    </source>
</evidence>
<comment type="similarity">
    <text evidence="5 11">Belongs to the 5'-nucleotidase family.</text>
</comment>
<evidence type="ECO:0000256" key="11">
    <source>
        <dbReference type="RuleBase" id="RU362119"/>
    </source>
</evidence>
<name>A0A370GYG0_9BACI</name>
<dbReference type="PANTHER" id="PTHR11575:SF6">
    <property type="entry name" value="2',3'-CYCLIC-NUCLEOTIDE 2'-PHOSPHODIESTERASE_3'-NUCLEOTIDASE"/>
    <property type="match status" value="1"/>
</dbReference>
<dbReference type="SUPFAM" id="SSF55816">
    <property type="entry name" value="5'-nucleotidase (syn. UDP-sugar hydrolase), C-terminal domain"/>
    <property type="match status" value="1"/>
</dbReference>
<dbReference type="CDD" id="cd07410">
    <property type="entry name" value="MPP_CpdB_N"/>
    <property type="match status" value="1"/>
</dbReference>
<comment type="subcellular location">
    <subcellularLocation>
        <location evidence="4">Cell envelope</location>
    </subcellularLocation>
</comment>
<evidence type="ECO:0000313" key="14">
    <source>
        <dbReference type="EMBL" id="RDI47674.1"/>
    </source>
</evidence>
<dbReference type="GO" id="GO:0008663">
    <property type="term" value="F:2',3'-cyclic-nucleotide 2'-phosphodiesterase activity"/>
    <property type="evidence" value="ECO:0007669"/>
    <property type="project" value="UniProtKB-EC"/>
</dbReference>
<keyword evidence="15" id="KW-1185">Reference proteome</keyword>
<feature type="domain" description="5'-Nucleotidase C-terminal" evidence="13">
    <location>
        <begin position="326"/>
        <end position="483"/>
    </location>
</feature>
<dbReference type="PROSITE" id="PS00786">
    <property type="entry name" value="5_NUCLEOTIDASE_2"/>
    <property type="match status" value="1"/>
</dbReference>
<evidence type="ECO:0000256" key="5">
    <source>
        <dbReference type="ARBA" id="ARBA00006654"/>
    </source>
</evidence>
<dbReference type="InterPro" id="IPR029052">
    <property type="entry name" value="Metallo-depent_PP-like"/>
</dbReference>
<reference evidence="14 15" key="1">
    <citation type="submission" date="2018-07" db="EMBL/GenBank/DDBJ databases">
        <title>Genomic Encyclopedia of Type Strains, Phase IV (KMG-IV): sequencing the most valuable type-strain genomes for metagenomic binning, comparative biology and taxonomic classification.</title>
        <authorList>
            <person name="Goeker M."/>
        </authorList>
    </citation>
    <scope>NUCLEOTIDE SEQUENCE [LARGE SCALE GENOMIC DNA]</scope>
    <source>
        <strain evidence="14 15">DSM 25281</strain>
    </source>
</reference>
<gene>
    <name evidence="14" type="ORF">DFR59_101333</name>
</gene>
<evidence type="ECO:0000256" key="8">
    <source>
        <dbReference type="ARBA" id="ARBA00022741"/>
    </source>
</evidence>
<comment type="cofactor">
    <cofactor evidence="3">
        <name>a divalent metal cation</name>
        <dbReference type="ChEBI" id="CHEBI:60240"/>
    </cofactor>
</comment>
<evidence type="ECO:0000256" key="9">
    <source>
        <dbReference type="ARBA" id="ARBA00022801"/>
    </source>
</evidence>
<dbReference type="Gene3D" id="3.60.21.10">
    <property type="match status" value="1"/>
</dbReference>
<dbReference type="RefSeq" id="WP_114743885.1">
    <property type="nucleotide sequence ID" value="NZ_QQAY01000001.1"/>
</dbReference>
<dbReference type="AlphaFoldDB" id="A0A370GYG0"/>
<keyword evidence="6" id="KW-0479">Metal-binding</keyword>
<comment type="catalytic activity">
    <reaction evidence="1">
        <text>a ribonucleoside 3'-phosphate + H2O = a ribonucleoside + phosphate</text>
        <dbReference type="Rhea" id="RHEA:10144"/>
        <dbReference type="ChEBI" id="CHEBI:13197"/>
        <dbReference type="ChEBI" id="CHEBI:15377"/>
        <dbReference type="ChEBI" id="CHEBI:18254"/>
        <dbReference type="ChEBI" id="CHEBI:43474"/>
        <dbReference type="EC" id="3.1.3.6"/>
    </reaction>
</comment>
<dbReference type="InterPro" id="IPR006146">
    <property type="entry name" value="5'-Nucleotdase_CS"/>
</dbReference>
<protein>
    <submittedName>
        <fullName evidence="14">2',3'-cyclic-nucleotide 2'-phosphodiesterase/3'-nucleotidase</fullName>
    </submittedName>
</protein>
<feature type="domain" description="Calcineurin-like phosphoesterase" evidence="12">
    <location>
        <begin position="6"/>
        <end position="238"/>
    </location>
</feature>
<dbReference type="PRINTS" id="PR01607">
    <property type="entry name" value="APYRASEFAMLY"/>
</dbReference>
<dbReference type="InterPro" id="IPR004843">
    <property type="entry name" value="Calcineurin-like_PHP"/>
</dbReference>
<sequence length="523" mass="59375">MEKIIILETSDIHGSVLPLSYADNSYAEKGLVKIASIIKRLKSEFENVLLIDNGDLIQGTPLTYHYVKFLKNKQNPMIKLLNYLEYDAAVIGNHEFNYGMAVLNRAVSESNFPWLSANICHGTTKETYFGKPYMTKRFANGIKAAVLGLTTHYIPNWENPDHIRELYFEDALLAAKRWVDYIHEVESPDLLIVSYHGGFENSVVNGIPTETYTGENQAYRICMEVDGIDILLTGHQHRELTEEINGVTVIQPGCNGEKLGKAAIELEKKSGNWSVVNKTPEILDVQNEKADCHVVGLIEEYEKKTQEWLDEEIGKIKGNMLMHDPFRARMEEHPLIEFINKVQMEATGAPISSTALFSNDSLGFPSKVTMRDLVSNYIYPNTLIVLLLKGQDIKDALERSASYFSIAENEEITVNPAFSYPKPQHYNYDMWEGIEYIINAAKPIGDRIESLHFQGRPLSMKAEYEVVMNNYRAGGGGDYKMFKGKQMKKEIQMDMPELLAEYFIKHGTVKAAVNHNWKVVNQP</sequence>
<dbReference type="Proteomes" id="UP000255326">
    <property type="component" value="Unassembled WGS sequence"/>
</dbReference>
<dbReference type="Gene3D" id="3.90.780.10">
    <property type="entry name" value="5'-Nucleotidase, C-terminal domain"/>
    <property type="match status" value="1"/>
</dbReference>
<dbReference type="InterPro" id="IPR008334">
    <property type="entry name" value="5'-Nucleotdase_C"/>
</dbReference>
<dbReference type="GO" id="GO:0008254">
    <property type="term" value="F:3'-nucleotidase activity"/>
    <property type="evidence" value="ECO:0007669"/>
    <property type="project" value="UniProtKB-EC"/>
</dbReference>
<proteinExistence type="inferred from homology"/>
<dbReference type="GO" id="GO:0046872">
    <property type="term" value="F:metal ion binding"/>
    <property type="evidence" value="ECO:0007669"/>
    <property type="project" value="UniProtKB-KW"/>
</dbReference>
<evidence type="ECO:0000256" key="2">
    <source>
        <dbReference type="ARBA" id="ARBA00001730"/>
    </source>
</evidence>
<accession>A0A370GYG0</accession>
<organism evidence="14 15">
    <name type="scientific">Falsibacillus pallidus</name>
    <dbReference type="NCBI Taxonomy" id="493781"/>
    <lineage>
        <taxon>Bacteria</taxon>
        <taxon>Bacillati</taxon>
        <taxon>Bacillota</taxon>
        <taxon>Bacilli</taxon>
        <taxon>Bacillales</taxon>
        <taxon>Bacillaceae</taxon>
        <taxon>Falsibacillus</taxon>
    </lineage>
</organism>
<dbReference type="Pfam" id="PF02872">
    <property type="entry name" value="5_nucleotid_C"/>
    <property type="match status" value="1"/>
</dbReference>
<comment type="catalytic activity">
    <reaction evidence="2">
        <text>a nucleoside 2',3'-cyclic phosphate + H2O = a nucleoside 3'-phosphate + H(+)</text>
        <dbReference type="Rhea" id="RHEA:19621"/>
        <dbReference type="ChEBI" id="CHEBI:15377"/>
        <dbReference type="ChEBI" id="CHEBI:15378"/>
        <dbReference type="ChEBI" id="CHEBI:66949"/>
        <dbReference type="ChEBI" id="CHEBI:66954"/>
        <dbReference type="EC" id="3.1.4.16"/>
    </reaction>
</comment>
<dbReference type="GO" id="GO:0009166">
    <property type="term" value="P:nucleotide catabolic process"/>
    <property type="evidence" value="ECO:0007669"/>
    <property type="project" value="InterPro"/>
</dbReference>
<dbReference type="GO" id="GO:0000166">
    <property type="term" value="F:nucleotide binding"/>
    <property type="evidence" value="ECO:0007669"/>
    <property type="project" value="UniProtKB-KW"/>
</dbReference>
<keyword evidence="8 11" id="KW-0547">Nucleotide-binding</keyword>
<dbReference type="GO" id="GO:0030288">
    <property type="term" value="C:outer membrane-bounded periplasmic space"/>
    <property type="evidence" value="ECO:0007669"/>
    <property type="project" value="TreeGrafter"/>
</dbReference>
<evidence type="ECO:0000256" key="1">
    <source>
        <dbReference type="ARBA" id="ARBA00000527"/>
    </source>
</evidence>
<evidence type="ECO:0000259" key="12">
    <source>
        <dbReference type="Pfam" id="PF00149"/>
    </source>
</evidence>
<evidence type="ECO:0000256" key="3">
    <source>
        <dbReference type="ARBA" id="ARBA00001968"/>
    </source>
</evidence>
<dbReference type="OrthoDB" id="9775118at2"/>
<evidence type="ECO:0000256" key="6">
    <source>
        <dbReference type="ARBA" id="ARBA00022723"/>
    </source>
</evidence>
<dbReference type="InterPro" id="IPR036907">
    <property type="entry name" value="5'-Nucleotdase_C_sf"/>
</dbReference>
<keyword evidence="7" id="KW-0732">Signal</keyword>
<evidence type="ECO:0000313" key="15">
    <source>
        <dbReference type="Proteomes" id="UP000255326"/>
    </source>
</evidence>
<dbReference type="InterPro" id="IPR006179">
    <property type="entry name" value="5_nucleotidase/apyrase"/>
</dbReference>
<evidence type="ECO:0000256" key="10">
    <source>
        <dbReference type="ARBA" id="ARBA00023268"/>
    </source>
</evidence>